<dbReference type="GeneID" id="6164882"/>
<dbReference type="STRING" id="444157.Tneu_0735"/>
<reference evidence="1" key="1">
    <citation type="submission" date="2008-03" db="EMBL/GenBank/DDBJ databases">
        <title>Complete sequence of Thermoproteus neutrophilus V24Sta.</title>
        <authorList>
            <consortium name="US DOE Joint Genome Institute"/>
            <person name="Copeland A."/>
            <person name="Lucas S."/>
            <person name="Lapidus A."/>
            <person name="Glavina del Rio T."/>
            <person name="Dalin E."/>
            <person name="Tice H."/>
            <person name="Bruce D."/>
            <person name="Goodwin L."/>
            <person name="Pitluck S."/>
            <person name="Sims D."/>
            <person name="Brettin T."/>
            <person name="Detter J.C."/>
            <person name="Han C."/>
            <person name="Kuske C.R."/>
            <person name="Schmutz J."/>
            <person name="Larimer F."/>
            <person name="Land M."/>
            <person name="Hauser L."/>
            <person name="Kyrpides N."/>
            <person name="Mikhailova N."/>
            <person name="Biddle J.F."/>
            <person name="Zhang Z."/>
            <person name="Fitz-Gibbon S.T."/>
            <person name="Lowe T.M."/>
            <person name="Saltikov C."/>
            <person name="House C.H."/>
            <person name="Richardson P."/>
        </authorList>
    </citation>
    <scope>NUCLEOTIDE SEQUENCE [LARGE SCALE GENOMIC DNA]</scope>
    <source>
        <strain evidence="1">V24Sta</strain>
    </source>
</reference>
<organism evidence="1 2">
    <name type="scientific">Pyrobaculum neutrophilum (strain DSM 2338 / JCM 9278 / NBRC 100436 / V24Sta)</name>
    <name type="common">Thermoproteus neutrophilus</name>
    <dbReference type="NCBI Taxonomy" id="444157"/>
    <lineage>
        <taxon>Archaea</taxon>
        <taxon>Thermoproteota</taxon>
        <taxon>Thermoprotei</taxon>
        <taxon>Thermoproteales</taxon>
        <taxon>Thermoproteaceae</taxon>
        <taxon>Pyrobaculum</taxon>
    </lineage>
</organism>
<dbReference type="EMBL" id="CP001014">
    <property type="protein sequence ID" value="ACB39674.1"/>
    <property type="molecule type" value="Genomic_DNA"/>
</dbReference>
<dbReference type="OrthoDB" id="27255at2157"/>
<keyword evidence="2" id="KW-1185">Reference proteome</keyword>
<evidence type="ECO:0000313" key="2">
    <source>
        <dbReference type="Proteomes" id="UP000001694"/>
    </source>
</evidence>
<protein>
    <recommendedName>
        <fullName evidence="3">Thymidylate synthase-like protein</fullName>
    </recommendedName>
</protein>
<evidence type="ECO:0000313" key="1">
    <source>
        <dbReference type="EMBL" id="ACB39674.1"/>
    </source>
</evidence>
<dbReference type="eggNOG" id="arCOG05534">
    <property type="taxonomic scope" value="Archaea"/>
</dbReference>
<dbReference type="KEGG" id="tne:Tneu_0735"/>
<dbReference type="RefSeq" id="WP_012350094.1">
    <property type="nucleotide sequence ID" value="NC_010525.1"/>
</dbReference>
<gene>
    <name evidence="1" type="ordered locus">Tneu_0735</name>
</gene>
<dbReference type="HOGENOM" id="CLU_887450_0_0_2"/>
<proteinExistence type="predicted"/>
<dbReference type="Proteomes" id="UP000001694">
    <property type="component" value="Chromosome"/>
</dbReference>
<name>B1YD11_PYRNV</name>
<evidence type="ECO:0008006" key="3">
    <source>
        <dbReference type="Google" id="ProtNLM"/>
    </source>
</evidence>
<accession>B1YD11</accession>
<dbReference type="AlphaFoldDB" id="B1YD11"/>
<sequence length="307" mass="34776">MSNLLLLLLWQSPDKIGRDILDKVAFVGTAYSADAVNFVVKSLYENLNGVDTVIVYGPDLNGAGDLIIQALRGVCNEALRVPCKYVENLGVRVVDLRWSSEDRLRRAVEELYKPAASEVRPRVEIQLEVPNKRMPYQGPHILYDSDLEALRYKAVDYLLTYGLDSGDVIYGVLILQVGSTGSYLTRPCDVLQEWPCGLEKSAFLIATPAFVQKRDLEAFYTAKPEIYKRDVYDPHGNFVIADRLYHYSPRGVLLRQLELDEANLRKEAQKLLPDHAFYLGQEWAAYKILRDRYVQDRWKTAGAGGGI</sequence>